<dbReference type="EMBL" id="JALBUR010000021">
    <property type="protein sequence ID" value="MDX8420085.1"/>
    <property type="molecule type" value="Genomic_DNA"/>
</dbReference>
<comment type="caution">
    <text evidence="1">The sequence shown here is derived from an EMBL/GenBank/DDBJ whole genome shotgun (WGS) entry which is preliminary data.</text>
</comment>
<evidence type="ECO:0000313" key="2">
    <source>
        <dbReference type="Proteomes" id="UP001286174"/>
    </source>
</evidence>
<proteinExistence type="predicted"/>
<dbReference type="SUPFAM" id="SSF52218">
    <property type="entry name" value="Flavoproteins"/>
    <property type="match status" value="1"/>
</dbReference>
<reference evidence="1 2" key="1">
    <citation type="submission" date="2022-03" db="EMBL/GenBank/DDBJ databases">
        <title>Novel taxa within the pig intestine.</title>
        <authorList>
            <person name="Wylensek D."/>
            <person name="Bishof K."/>
            <person name="Afrizal A."/>
            <person name="Clavel T."/>
        </authorList>
    </citation>
    <scope>NUCLEOTIDE SEQUENCE [LARGE SCALE GENOMIC DNA]</scope>
    <source>
        <strain evidence="1 2">CLA-KB-P133</strain>
    </source>
</reference>
<dbReference type="AlphaFoldDB" id="A0AB35U585"/>
<evidence type="ECO:0008006" key="3">
    <source>
        <dbReference type="Google" id="ProtNLM"/>
    </source>
</evidence>
<evidence type="ECO:0000313" key="1">
    <source>
        <dbReference type="EMBL" id="MDX8420085.1"/>
    </source>
</evidence>
<organism evidence="1 2">
    <name type="scientific">Grylomicrobium aquisgranensis</name>
    <dbReference type="NCBI Taxonomy" id="2926318"/>
    <lineage>
        <taxon>Bacteria</taxon>
        <taxon>Bacillati</taxon>
        <taxon>Bacillota</taxon>
        <taxon>Erysipelotrichia</taxon>
        <taxon>Erysipelotrichales</taxon>
        <taxon>Erysipelotrichaceae</taxon>
        <taxon>Grylomicrobium</taxon>
    </lineage>
</organism>
<dbReference type="InterPro" id="IPR029039">
    <property type="entry name" value="Flavoprotein-like_sf"/>
</dbReference>
<protein>
    <recommendedName>
        <fullName evidence="3">NADPH-dependent FMN reductase-like domain-containing protein</fullName>
    </recommendedName>
</protein>
<gene>
    <name evidence="1" type="ORF">MOZ60_08265</name>
</gene>
<dbReference type="Proteomes" id="UP001286174">
    <property type="component" value="Unassembled WGS sequence"/>
</dbReference>
<accession>A0AB35U585</accession>
<dbReference type="RefSeq" id="WP_370596319.1">
    <property type="nucleotide sequence ID" value="NZ_JALBUR010000021.1"/>
</dbReference>
<name>A0AB35U585_9FIRM</name>
<keyword evidence="2" id="KW-1185">Reference proteome</keyword>
<dbReference type="Gene3D" id="3.40.50.360">
    <property type="match status" value="1"/>
</dbReference>
<sequence>MAEKVLVIDASRHLGGAADEALTYVKKTIGSSDVAVEICSLGRDDIAGCIGCGKCIRRRVCIMDDAVNQCNACMWDGMLVLFDVLYEQPDEQAVRFLKRLFYSHSEGWHYAPAACIGLARMGSVKEACRRIEDLFALADMTIVTRAHGTSGSDSAQMNILLDHFMQAVNGMQNRKPCTEIPNLDGFVR</sequence>